<proteinExistence type="predicted"/>
<keyword evidence="2" id="KW-1185">Reference proteome</keyword>
<evidence type="ECO:0000313" key="1">
    <source>
        <dbReference type="EMBL" id="KAK9067086.1"/>
    </source>
</evidence>
<reference evidence="1 2" key="1">
    <citation type="submission" date="2024-04" db="EMBL/GenBank/DDBJ databases">
        <title>The reference genome of an endangered Asteraceae, Deinandra increscens subsp. villosa, native to the Central Coast of California.</title>
        <authorList>
            <person name="Guilliams M."/>
            <person name="Hasenstab-Lehman K."/>
            <person name="Meyer R."/>
            <person name="Mcevoy S."/>
        </authorList>
    </citation>
    <scope>NUCLEOTIDE SEQUENCE [LARGE SCALE GENOMIC DNA]</scope>
    <source>
        <tissue evidence="1">Leaf</tissue>
    </source>
</reference>
<accession>A0AAP0D3H9</accession>
<gene>
    <name evidence="1" type="ORF">SSX86_014410</name>
</gene>
<sequence>MALSSMSSLICCGSSIISKRPSLNYFSYNIHPKPSQLSLASVLISKNKDNLLASYNINRSRSLLQYDPMMKMTIQARPRRFVIRSNITPPPSGVPLPPAGSPSGSWRNWIVGIVLTIVLPFCTNKWGPLLVLKNKVDNVVNTAEYMAETLEAVAEKVDKVIDSITDDLPQTSQLRKTLEAIDAVAEGVAKTAHIADTIIDQGQI</sequence>
<dbReference type="EMBL" id="JBCNJP010000015">
    <property type="protein sequence ID" value="KAK9067086.1"/>
    <property type="molecule type" value="Genomic_DNA"/>
</dbReference>
<evidence type="ECO:0000313" key="2">
    <source>
        <dbReference type="Proteomes" id="UP001408789"/>
    </source>
</evidence>
<dbReference type="Proteomes" id="UP001408789">
    <property type="component" value="Unassembled WGS sequence"/>
</dbReference>
<organism evidence="1 2">
    <name type="scientific">Deinandra increscens subsp. villosa</name>
    <dbReference type="NCBI Taxonomy" id="3103831"/>
    <lineage>
        <taxon>Eukaryota</taxon>
        <taxon>Viridiplantae</taxon>
        <taxon>Streptophyta</taxon>
        <taxon>Embryophyta</taxon>
        <taxon>Tracheophyta</taxon>
        <taxon>Spermatophyta</taxon>
        <taxon>Magnoliopsida</taxon>
        <taxon>eudicotyledons</taxon>
        <taxon>Gunneridae</taxon>
        <taxon>Pentapetalae</taxon>
        <taxon>asterids</taxon>
        <taxon>campanulids</taxon>
        <taxon>Asterales</taxon>
        <taxon>Asteraceae</taxon>
        <taxon>Asteroideae</taxon>
        <taxon>Heliantheae alliance</taxon>
        <taxon>Madieae</taxon>
        <taxon>Madiinae</taxon>
        <taxon>Deinandra</taxon>
    </lineage>
</organism>
<dbReference type="PANTHER" id="PTHR33735:SF28">
    <property type="entry name" value="PLASTID LIPID-ASSOCIATED PROTEIN_FIBRILLIN CONSERVED DOMAIN-CONTAINING PROTEIN"/>
    <property type="match status" value="1"/>
</dbReference>
<protein>
    <submittedName>
        <fullName evidence="1">Uncharacterized protein</fullName>
    </submittedName>
</protein>
<dbReference type="AlphaFoldDB" id="A0AAP0D3H9"/>
<dbReference type="PANTHER" id="PTHR33735">
    <property type="entry name" value="EXPRESSED PROTEIN"/>
    <property type="match status" value="1"/>
</dbReference>
<comment type="caution">
    <text evidence="1">The sequence shown here is derived from an EMBL/GenBank/DDBJ whole genome shotgun (WGS) entry which is preliminary data.</text>
</comment>
<name>A0AAP0D3H9_9ASTR</name>